<proteinExistence type="predicted"/>
<dbReference type="Proteomes" id="UP000313645">
    <property type="component" value="Unassembled WGS sequence"/>
</dbReference>
<dbReference type="Pfam" id="PF02754">
    <property type="entry name" value="CCG"/>
    <property type="match status" value="2"/>
</dbReference>
<sequence>MNSPAIQRVYLFGTCLIDVFHPAAGLASVQLLEREGIEVVFPEEQTCCGQPPYNSGYDEEARAVARQVVRRFSESIPVIVPSGSCAGMLRQHYPSLLADGPLADAARDLAARTYELHEFLHRVLQVRWQDHGDPVKIVMHTSCSARREMGVREDGLALLRQLEGVEVCEPESAETCCGFGGTFAVKMSEISAAMATDKCRAVQATGADQLLSSDCGCLLNIDGMLRKQGAHLPAEHLAEFLWKRTGGDTP</sequence>
<feature type="domain" description="Cysteine-rich" evidence="1">
    <location>
        <begin position="138"/>
        <end position="222"/>
    </location>
</feature>
<feature type="domain" description="Cysteine-rich" evidence="1">
    <location>
        <begin position="10"/>
        <end position="90"/>
    </location>
</feature>
<evidence type="ECO:0000259" key="1">
    <source>
        <dbReference type="Pfam" id="PF02754"/>
    </source>
</evidence>
<comment type="caution">
    <text evidence="2">The sequence shown here is derived from an EMBL/GenBank/DDBJ whole genome shotgun (WGS) entry which is preliminary data.</text>
</comment>
<dbReference type="RefSeq" id="WP_131482787.1">
    <property type="nucleotide sequence ID" value="NZ_SJDL01000026.1"/>
</dbReference>
<organism evidence="2 3">
    <name type="scientific">Marinobacter halodurans</name>
    <dbReference type="NCBI Taxonomy" id="2528979"/>
    <lineage>
        <taxon>Bacteria</taxon>
        <taxon>Pseudomonadati</taxon>
        <taxon>Pseudomonadota</taxon>
        <taxon>Gammaproteobacteria</taxon>
        <taxon>Pseudomonadales</taxon>
        <taxon>Marinobacteraceae</taxon>
        <taxon>Marinobacter</taxon>
    </lineage>
</organism>
<dbReference type="EMBL" id="SJDL01000026">
    <property type="protein sequence ID" value="TBW52893.1"/>
    <property type="molecule type" value="Genomic_DNA"/>
</dbReference>
<keyword evidence="3" id="KW-1185">Reference proteome</keyword>
<reference evidence="2 3" key="1">
    <citation type="submission" date="2019-02" db="EMBL/GenBank/DDBJ databases">
        <title>Marinobacter halodurans sp. nov., a marine bacterium isolated from sea tidal flat.</title>
        <authorList>
            <person name="Yoo Y."/>
            <person name="Lee D.W."/>
            <person name="Kim B.S."/>
            <person name="Kim J.-J."/>
        </authorList>
    </citation>
    <scope>NUCLEOTIDE SEQUENCE [LARGE SCALE GENOMIC DNA]</scope>
    <source>
        <strain evidence="2 3">YJ-S3-2</strain>
    </source>
</reference>
<dbReference type="PANTHER" id="PTHR30296:SF0">
    <property type="entry name" value="LACTATE UTILIZATION PROTEIN A"/>
    <property type="match status" value="1"/>
</dbReference>
<accession>A0ABY1ZHH1</accession>
<evidence type="ECO:0000313" key="3">
    <source>
        <dbReference type="Proteomes" id="UP000313645"/>
    </source>
</evidence>
<gene>
    <name evidence="2" type="ORF">EZI54_15465</name>
</gene>
<dbReference type="PANTHER" id="PTHR30296">
    <property type="entry name" value="UNCHARACTERIZED PROTEIN YKGE"/>
    <property type="match status" value="1"/>
</dbReference>
<protein>
    <submittedName>
        <fullName evidence="2">(Fe-S)-binding protein</fullName>
    </submittedName>
</protein>
<name>A0ABY1ZHH1_9GAMM</name>
<dbReference type="InterPro" id="IPR004017">
    <property type="entry name" value="Cys_rich_dom"/>
</dbReference>
<evidence type="ECO:0000313" key="2">
    <source>
        <dbReference type="EMBL" id="TBW52893.1"/>
    </source>
</evidence>